<dbReference type="AlphaFoldDB" id="A0A0F5EZJ5"/>
<protein>
    <submittedName>
        <fullName evidence="5">Phospholipase</fullName>
    </submittedName>
    <submittedName>
        <fullName evidence="6">Poly(3-hydroxybutyrate) depolymerase</fullName>
    </submittedName>
</protein>
<dbReference type="InterPro" id="IPR041172">
    <property type="entry name" value="EstA_Ig-like_N"/>
</dbReference>
<proteinExistence type="predicted"/>
<dbReference type="SUPFAM" id="SSF53474">
    <property type="entry name" value="alpha/beta-Hydrolases"/>
    <property type="match status" value="1"/>
</dbReference>
<evidence type="ECO:0000313" key="5">
    <source>
        <dbReference type="EMBL" id="RZN59851.1"/>
    </source>
</evidence>
<dbReference type="eggNOG" id="COG4099">
    <property type="taxonomic scope" value="Bacteria"/>
</dbReference>
<feature type="domain" description="Esterase Ig-like N-terminal" evidence="4">
    <location>
        <begin position="32"/>
        <end position="176"/>
    </location>
</feature>
<reference evidence="6 7" key="1">
    <citation type="submission" date="2018-06" db="EMBL/GenBank/DDBJ databases">
        <authorList>
            <consortium name="Pathogen Informatics"/>
            <person name="Doyle S."/>
        </authorList>
    </citation>
    <scope>NUCLEOTIDE SEQUENCE [LARGE SCALE GENOMIC DNA]</scope>
    <source>
        <strain evidence="6 7">NCTC10926</strain>
    </source>
</reference>
<evidence type="ECO:0000313" key="7">
    <source>
        <dbReference type="Proteomes" id="UP000254620"/>
    </source>
</evidence>
<dbReference type="GO" id="GO:0016787">
    <property type="term" value="F:hydrolase activity"/>
    <property type="evidence" value="ECO:0007669"/>
    <property type="project" value="InterPro"/>
</dbReference>
<evidence type="ECO:0000256" key="1">
    <source>
        <dbReference type="ARBA" id="ARBA00022729"/>
    </source>
</evidence>
<keyword evidence="1 2" id="KW-0732">Signal</keyword>
<evidence type="ECO:0000259" key="3">
    <source>
        <dbReference type="Pfam" id="PF02230"/>
    </source>
</evidence>
<evidence type="ECO:0000313" key="6">
    <source>
        <dbReference type="EMBL" id="SUV40348.1"/>
    </source>
</evidence>
<dbReference type="Proteomes" id="UP000254620">
    <property type="component" value="Unassembled WGS sequence"/>
</dbReference>
<organism evidence="5 8">
    <name type="scientific">Avibacterium paragallinarum</name>
    <name type="common">Haemophilus gallinarum</name>
    <dbReference type="NCBI Taxonomy" id="728"/>
    <lineage>
        <taxon>Bacteria</taxon>
        <taxon>Pseudomonadati</taxon>
        <taxon>Pseudomonadota</taxon>
        <taxon>Gammaproteobacteria</taxon>
        <taxon>Pasteurellales</taxon>
        <taxon>Pasteurellaceae</taxon>
        <taxon>Avibacterium</taxon>
    </lineage>
</organism>
<sequence length="451" mass="50955">MKKCGLLFCSFLCLLNIANANDQPQAPNSPIKMTLIGEITEQGQKISGIALEYEDNILSGSNLRQLYQVQTQLDQQAPISRTVLKAYVNNQAQKSHQSNAGKFVIIELDTQDKNAIPYNLREENTQPMTFKAKDKNGEIVSVEKIQRTKVPEYYNDRLIYQVEQTGLLKLTNDKTLDKTSIKQSATQKTIHTPYLDEFVAKTVKGNPAENQLAYRFYRPQLNANQTYPLTLFLHGSGQVGKDNLAHLLSSKGAIATLAYEAGFVLAPQYQTVFDPFAPQDGIHWQTNNRLDLVLKMIDHTVKNEPQIDPSRIYLIGLSRGAEGALKLLQKRPHFFAAALLMSGREANTREWIDGNANAENLAALKEEKIWFFHSKEDKVSPVRGSRINYAILHDNLNAPNVKYTEFTMQQAGDNGIVNANPHNTWDAVFNSPEVIQWLLHQRRTTNEEKTK</sequence>
<feature type="chain" id="PRO_5035990142" evidence="2">
    <location>
        <begin position="21"/>
        <end position="451"/>
    </location>
</feature>
<dbReference type="OrthoDB" id="9764953at2"/>
<feature type="domain" description="Phospholipase/carboxylesterase/thioesterase" evidence="3">
    <location>
        <begin position="286"/>
        <end position="407"/>
    </location>
</feature>
<name>A0A0F5EZJ5_AVIPA</name>
<dbReference type="Pfam" id="PF02230">
    <property type="entry name" value="Abhydrolase_2"/>
    <property type="match status" value="1"/>
</dbReference>
<dbReference type="Gene3D" id="3.40.50.1820">
    <property type="entry name" value="alpha/beta hydrolase"/>
    <property type="match status" value="1"/>
</dbReference>
<dbReference type="PANTHER" id="PTHR43037:SF1">
    <property type="entry name" value="BLL1128 PROTEIN"/>
    <property type="match status" value="1"/>
</dbReference>
<dbReference type="InterPro" id="IPR003140">
    <property type="entry name" value="PLipase/COase/thioEstase"/>
</dbReference>
<dbReference type="InterPro" id="IPR050955">
    <property type="entry name" value="Plant_Biomass_Hydrol_Est"/>
</dbReference>
<dbReference type="EMBL" id="RQXS01000017">
    <property type="protein sequence ID" value="RZN59851.1"/>
    <property type="molecule type" value="Genomic_DNA"/>
</dbReference>
<feature type="signal peptide" evidence="2">
    <location>
        <begin position="1"/>
        <end position="20"/>
    </location>
</feature>
<dbReference type="PANTHER" id="PTHR43037">
    <property type="entry name" value="UNNAMED PRODUCT-RELATED"/>
    <property type="match status" value="1"/>
</dbReference>
<dbReference type="EMBL" id="UFSW01000002">
    <property type="protein sequence ID" value="SUV40348.1"/>
    <property type="molecule type" value="Genomic_DNA"/>
</dbReference>
<accession>A0A0F5EZJ5</accession>
<evidence type="ECO:0000256" key="2">
    <source>
        <dbReference type="SAM" id="SignalP"/>
    </source>
</evidence>
<gene>
    <name evidence="5" type="ORF">EIG79_05225</name>
    <name evidence="6" type="ORF">NCTC10926_02386</name>
</gene>
<evidence type="ECO:0000313" key="8">
    <source>
        <dbReference type="Proteomes" id="UP000294229"/>
    </source>
</evidence>
<reference evidence="5 8" key="2">
    <citation type="submission" date="2018-11" db="EMBL/GenBank/DDBJ databases">
        <title>Sequencing Av. paragallinarum serogroups.</title>
        <authorList>
            <person name="Hellmuth J.E."/>
            <person name="Boucher C.E."/>
            <person name="Cason E.D."/>
        </authorList>
    </citation>
    <scope>NUCLEOTIDE SEQUENCE [LARGE SCALE GENOMIC DNA]</scope>
    <source>
        <strain evidence="5 8">SA-3</strain>
    </source>
</reference>
<dbReference type="Proteomes" id="UP000294229">
    <property type="component" value="Unassembled WGS sequence"/>
</dbReference>
<dbReference type="InterPro" id="IPR029058">
    <property type="entry name" value="AB_hydrolase_fold"/>
</dbReference>
<evidence type="ECO:0000259" key="4">
    <source>
        <dbReference type="Pfam" id="PF18435"/>
    </source>
</evidence>
<dbReference type="Pfam" id="PF18435">
    <property type="entry name" value="EstA_Ig_like"/>
    <property type="match status" value="1"/>
</dbReference>
<dbReference type="Gene3D" id="2.60.40.2180">
    <property type="match status" value="1"/>
</dbReference>
<dbReference type="RefSeq" id="WP_046098428.1">
    <property type="nucleotide sequence ID" value="NZ_LAEN01000045.1"/>
</dbReference>